<evidence type="ECO:0000313" key="4">
    <source>
        <dbReference type="Proteomes" id="UP001476282"/>
    </source>
</evidence>
<comment type="caution">
    <text evidence="3">The sequence shown here is derived from an EMBL/GenBank/DDBJ whole genome shotgun (WGS) entry which is preliminary data.</text>
</comment>
<proteinExistence type="predicted"/>
<name>A0ABP9UP76_9BACT</name>
<dbReference type="RefSeq" id="WP_353567179.1">
    <property type="nucleotide sequence ID" value="NZ_BAABRI010000011.1"/>
</dbReference>
<feature type="domain" description="Peptidase U32 collagenase" evidence="2">
    <location>
        <begin position="404"/>
        <end position="525"/>
    </location>
</feature>
<evidence type="ECO:0000259" key="2">
    <source>
        <dbReference type="Pfam" id="PF12392"/>
    </source>
</evidence>
<dbReference type="InterPro" id="IPR001539">
    <property type="entry name" value="Peptidase_U32"/>
</dbReference>
<dbReference type="Proteomes" id="UP001476282">
    <property type="component" value="Unassembled WGS sequence"/>
</dbReference>
<feature type="region of interest" description="Disordered" evidence="1">
    <location>
        <begin position="528"/>
        <end position="550"/>
    </location>
</feature>
<evidence type="ECO:0000313" key="3">
    <source>
        <dbReference type="EMBL" id="GAA5483055.1"/>
    </source>
</evidence>
<organism evidence="3 4">
    <name type="scientific">Haloferula sargassicola</name>
    <dbReference type="NCBI Taxonomy" id="490096"/>
    <lineage>
        <taxon>Bacteria</taxon>
        <taxon>Pseudomonadati</taxon>
        <taxon>Verrucomicrobiota</taxon>
        <taxon>Verrucomicrobiia</taxon>
        <taxon>Verrucomicrobiales</taxon>
        <taxon>Verrucomicrobiaceae</taxon>
        <taxon>Haloferula</taxon>
    </lineage>
</organism>
<dbReference type="PANTHER" id="PTHR30217">
    <property type="entry name" value="PEPTIDASE U32 FAMILY"/>
    <property type="match status" value="1"/>
</dbReference>
<dbReference type="InterPro" id="IPR020988">
    <property type="entry name" value="Pept_U32_collagenase"/>
</dbReference>
<dbReference type="PANTHER" id="PTHR30217:SF10">
    <property type="entry name" value="23S RRNA 5-HYDROXYCYTIDINE C2501 SYNTHASE"/>
    <property type="match status" value="1"/>
</dbReference>
<dbReference type="InterPro" id="IPR051454">
    <property type="entry name" value="RNA/ubiquinone_mod_enzymes"/>
</dbReference>
<gene>
    <name evidence="3" type="ORF">Hsar01_02282</name>
</gene>
<dbReference type="Pfam" id="PF01136">
    <property type="entry name" value="Peptidase_U32"/>
    <property type="match status" value="1"/>
</dbReference>
<protein>
    <recommendedName>
        <fullName evidence="2">Peptidase U32 collagenase domain-containing protein</fullName>
    </recommendedName>
</protein>
<dbReference type="EMBL" id="BAABRI010000011">
    <property type="protein sequence ID" value="GAA5483055.1"/>
    <property type="molecule type" value="Genomic_DNA"/>
</dbReference>
<reference evidence="3 4" key="1">
    <citation type="submission" date="2024-02" db="EMBL/GenBank/DDBJ databases">
        <title>Haloferula sargassicola NBRC 104335.</title>
        <authorList>
            <person name="Ichikawa N."/>
            <person name="Katano-Makiyama Y."/>
            <person name="Hidaka K."/>
        </authorList>
    </citation>
    <scope>NUCLEOTIDE SEQUENCE [LARGE SCALE GENOMIC DNA]</scope>
    <source>
        <strain evidence="3 4">NBRC 104335</strain>
    </source>
</reference>
<dbReference type="Pfam" id="PF12392">
    <property type="entry name" value="DUF3656"/>
    <property type="match status" value="1"/>
</dbReference>
<sequence length="835" mass="91232">MITPTPELLSPAGNWDCARAAVAAGADAIFFGLPAFNARLRADNFTDEDLPALMAFLHQHGVKGFVTMNTLIFTGELEAAEAQLRKIAAAGVDALIIQDLGLAKMAREIAPEVELHASTQMTITAPEGLAFVESLFPLERAVLARELSLKEIDRFGQPASTPLEVFVHGALCVAYSGQCLTSESLGQRSANRGECAQACRMPYELVVDGETKDMGEVRYLLSPQDLAVVDLIPDLIRSGVKSFKIEGRLKSPEYVAAVTRVYRKAIDACGCGGPPQAVEAAARREPVITPTDRYSLEMTFSRGLTTGWMGGTDHPYLTHGRFGKKRGPFLGTITEAQNGWIRLDVPPSQQVPPLKPGDGVVFDAGENRDLEQGASIWKIENDRIIFHRTYSGINFDRIRPGVTLYKTSDPALESEIRRFWQNARLTPKRTPLHLTVSGKPGEAMILSGCPGPGQAVAARREVHSATPLQPAAKHPLTAETLEKQLGRLGDTPFELASLDNRLEGDCHLPVSELNRLRRQLVELLAGSEEPAAPRATSVSHRDLLPPSTPRSALPAPRLSVLCRTLPQVEAALSAEIPTIYCDFEDPRRYKDAVALRAGSSTIHLATPRIIKPGELGYLKLIERAEPDGLLLRNLAALHHYRDRSDLVKTGDFSLNVANPITARLLREAAGLDRLTVSYDLNIGQVLDLLGAAPAGWFELTLHQHMPLFHMEHCVFCTFMSSGTSYKDCGRPCEKHVVHLRDRVGQLHRLQADVGCRNTLFNGRAQTGARFFPALQGTGLRHFRLELLDEDPAAAEKTIRLYLDLLTGRIQPGELAAEVAAQEKLGVTEGTLASAR</sequence>
<keyword evidence="4" id="KW-1185">Reference proteome</keyword>
<accession>A0ABP9UP76</accession>
<evidence type="ECO:0000256" key="1">
    <source>
        <dbReference type="SAM" id="MobiDB-lite"/>
    </source>
</evidence>